<dbReference type="Pfam" id="PF07690">
    <property type="entry name" value="MFS_1"/>
    <property type="match status" value="1"/>
</dbReference>
<evidence type="ECO:0000256" key="5">
    <source>
        <dbReference type="SAM" id="Phobius"/>
    </source>
</evidence>
<dbReference type="SUPFAM" id="SSF103473">
    <property type="entry name" value="MFS general substrate transporter"/>
    <property type="match status" value="1"/>
</dbReference>
<evidence type="ECO:0000313" key="7">
    <source>
        <dbReference type="EMBL" id="RVT42304.1"/>
    </source>
</evidence>
<organism evidence="7 8">
    <name type="scientific">Sphingobium algorifonticola</name>
    <dbReference type="NCBI Taxonomy" id="2008318"/>
    <lineage>
        <taxon>Bacteria</taxon>
        <taxon>Pseudomonadati</taxon>
        <taxon>Pseudomonadota</taxon>
        <taxon>Alphaproteobacteria</taxon>
        <taxon>Sphingomonadales</taxon>
        <taxon>Sphingomonadaceae</taxon>
        <taxon>Sphingobium</taxon>
    </lineage>
</organism>
<dbReference type="PANTHER" id="PTHR11662:SF285">
    <property type="entry name" value="HEXURONATE TRANSPORTER"/>
    <property type="match status" value="1"/>
</dbReference>
<dbReference type="Proteomes" id="UP000282977">
    <property type="component" value="Unassembled WGS sequence"/>
</dbReference>
<dbReference type="PROSITE" id="PS50850">
    <property type="entry name" value="MFS"/>
    <property type="match status" value="1"/>
</dbReference>
<feature type="transmembrane region" description="Helical" evidence="5">
    <location>
        <begin position="312"/>
        <end position="329"/>
    </location>
</feature>
<feature type="transmembrane region" description="Helical" evidence="5">
    <location>
        <begin position="127"/>
        <end position="149"/>
    </location>
</feature>
<dbReference type="OrthoDB" id="9794076at2"/>
<comment type="subcellular location">
    <subcellularLocation>
        <location evidence="1">Membrane</location>
        <topology evidence="1">Multi-pass membrane protein</topology>
    </subcellularLocation>
</comment>
<dbReference type="EMBL" id="RZUL01000002">
    <property type="protein sequence ID" value="RVT42304.1"/>
    <property type="molecule type" value="Genomic_DNA"/>
</dbReference>
<evidence type="ECO:0000256" key="4">
    <source>
        <dbReference type="ARBA" id="ARBA00023136"/>
    </source>
</evidence>
<keyword evidence="4 5" id="KW-0472">Membrane</keyword>
<dbReference type="PANTHER" id="PTHR11662">
    <property type="entry name" value="SOLUTE CARRIER FAMILY 17"/>
    <property type="match status" value="1"/>
</dbReference>
<feature type="transmembrane region" description="Helical" evidence="5">
    <location>
        <begin position="98"/>
        <end position="115"/>
    </location>
</feature>
<dbReference type="GO" id="GO:0015134">
    <property type="term" value="F:hexuronate transmembrane transporter activity"/>
    <property type="evidence" value="ECO:0007669"/>
    <property type="project" value="TreeGrafter"/>
</dbReference>
<keyword evidence="3 5" id="KW-1133">Transmembrane helix</keyword>
<keyword evidence="8" id="KW-1185">Reference proteome</keyword>
<feature type="transmembrane region" description="Helical" evidence="5">
    <location>
        <begin position="277"/>
        <end position="300"/>
    </location>
</feature>
<dbReference type="InterPro" id="IPR050382">
    <property type="entry name" value="MFS_Na/Anion_cotransporter"/>
</dbReference>
<sequence length="435" mass="47469">MPVTGKAGKSPSESGLAGATALRTIPLGAWWVLALMTVDYALGMIDRNAVSVLKTTLKGEFGVGDAEYSLLVTAFMVPYAIFYIICGRIVDRWGSRGPLTVFVVIWSLATLGAGLSRSFYELVAWRAVLGAAEAGLLPATIFALVNWFPRDRLATVYAIKNPLQTMGAIISPPLIAGLAIAYGWRASFVVPGVAGLLFAILWWFADRNPPQYRSSGAEPANTQRKVGFVALLKNPMLWGVLLARVISDPVWFFFQYWQAGYLQERMNLSLADVGKLLWIPPLLSVMLTFVVAAISDRLIARGWTPARSRIRIMQATTILAPLIFVIPFVNNVWIVIGLFATTYFMAFTWLAMSNILMADLFPKNQVGSAVGIISFFGTIGAAAFNAGVGAFIEAFGYVPVFATLALLHPTALVIMQHFYGKRLLASNPSQLPNQY</sequence>
<feature type="transmembrane region" description="Helical" evidence="5">
    <location>
        <begin position="161"/>
        <end position="182"/>
    </location>
</feature>
<feature type="transmembrane region" description="Helical" evidence="5">
    <location>
        <begin position="21"/>
        <end position="42"/>
    </location>
</feature>
<feature type="transmembrane region" description="Helical" evidence="5">
    <location>
        <begin position="394"/>
        <end position="414"/>
    </location>
</feature>
<keyword evidence="2 5" id="KW-0812">Transmembrane</keyword>
<feature type="transmembrane region" description="Helical" evidence="5">
    <location>
        <begin position="188"/>
        <end position="205"/>
    </location>
</feature>
<evidence type="ECO:0000256" key="3">
    <source>
        <dbReference type="ARBA" id="ARBA00022989"/>
    </source>
</evidence>
<comment type="caution">
    <text evidence="7">The sequence shown here is derived from an EMBL/GenBank/DDBJ whole genome shotgun (WGS) entry which is preliminary data.</text>
</comment>
<evidence type="ECO:0000259" key="6">
    <source>
        <dbReference type="PROSITE" id="PS50850"/>
    </source>
</evidence>
<dbReference type="Gene3D" id="1.20.1250.20">
    <property type="entry name" value="MFS general substrate transporter like domains"/>
    <property type="match status" value="2"/>
</dbReference>
<feature type="domain" description="Major facilitator superfamily (MFS) profile" evidence="6">
    <location>
        <begin position="32"/>
        <end position="423"/>
    </location>
</feature>
<dbReference type="GO" id="GO:0016020">
    <property type="term" value="C:membrane"/>
    <property type="evidence" value="ECO:0007669"/>
    <property type="project" value="UniProtKB-SubCell"/>
</dbReference>
<evidence type="ECO:0000313" key="8">
    <source>
        <dbReference type="Proteomes" id="UP000282977"/>
    </source>
</evidence>
<proteinExistence type="predicted"/>
<accession>A0A437JA01</accession>
<feature type="transmembrane region" description="Helical" evidence="5">
    <location>
        <begin position="68"/>
        <end position="86"/>
    </location>
</feature>
<evidence type="ECO:0000256" key="2">
    <source>
        <dbReference type="ARBA" id="ARBA00022692"/>
    </source>
</evidence>
<evidence type="ECO:0000256" key="1">
    <source>
        <dbReference type="ARBA" id="ARBA00004141"/>
    </source>
</evidence>
<feature type="transmembrane region" description="Helical" evidence="5">
    <location>
        <begin position="369"/>
        <end position="388"/>
    </location>
</feature>
<reference evidence="7 8" key="1">
    <citation type="submission" date="2019-01" db="EMBL/GenBank/DDBJ databases">
        <authorList>
            <person name="Chen W.-M."/>
        </authorList>
    </citation>
    <scope>NUCLEOTIDE SEQUENCE [LARGE SCALE GENOMIC DNA]</scope>
    <source>
        <strain evidence="7 8">TLA-22</strain>
    </source>
</reference>
<dbReference type="InterPro" id="IPR036259">
    <property type="entry name" value="MFS_trans_sf"/>
</dbReference>
<dbReference type="InterPro" id="IPR020846">
    <property type="entry name" value="MFS_dom"/>
</dbReference>
<protein>
    <submittedName>
        <fullName evidence="7">MFS transporter</fullName>
    </submittedName>
</protein>
<dbReference type="InterPro" id="IPR011701">
    <property type="entry name" value="MFS"/>
</dbReference>
<name>A0A437JA01_9SPHN</name>
<dbReference type="AlphaFoldDB" id="A0A437JA01"/>
<gene>
    <name evidence="7" type="ORF">ENE74_08895</name>
</gene>